<organism evidence="1 2">
    <name type="scientific">Sphaerotilus uruguayifluvii</name>
    <dbReference type="NCBI Taxonomy" id="2735897"/>
    <lineage>
        <taxon>Bacteria</taxon>
        <taxon>Pseudomonadati</taxon>
        <taxon>Pseudomonadota</taxon>
        <taxon>Betaproteobacteria</taxon>
        <taxon>Burkholderiales</taxon>
        <taxon>Sphaerotilaceae</taxon>
        <taxon>Sphaerotilus</taxon>
    </lineage>
</organism>
<evidence type="ECO:0000313" key="2">
    <source>
        <dbReference type="Proteomes" id="UP001516061"/>
    </source>
</evidence>
<evidence type="ECO:0000313" key="1">
    <source>
        <dbReference type="EMBL" id="NRT55868.1"/>
    </source>
</evidence>
<accession>A0ABX2G342</accession>
<proteinExistence type="predicted"/>
<dbReference type="EMBL" id="JABSNM010000005">
    <property type="protein sequence ID" value="NRT55868.1"/>
    <property type="molecule type" value="Genomic_DNA"/>
</dbReference>
<comment type="caution">
    <text evidence="1">The sequence shown here is derived from an EMBL/GenBank/DDBJ whole genome shotgun (WGS) entry which is preliminary data.</text>
</comment>
<name>A0ABX2G342_9BURK</name>
<keyword evidence="2" id="KW-1185">Reference proteome</keyword>
<sequence>MLLTGCATQREVCQPKIDAARLSVDQEWRADAKQRNEQISSSIHATCAVGGAVLPLGKVVKAGCTAVGKQLASTFKPNALDPDEINERVKAKVAPECRAYL</sequence>
<dbReference type="Proteomes" id="UP001516061">
    <property type="component" value="Unassembled WGS sequence"/>
</dbReference>
<evidence type="ECO:0008006" key="3">
    <source>
        <dbReference type="Google" id="ProtNLM"/>
    </source>
</evidence>
<reference evidence="1 2" key="1">
    <citation type="submission" date="2020-05" db="EMBL/GenBank/DDBJ databases">
        <title>Genomic Encyclopedia of Type Strains, Phase IV (KMG-V): Genome sequencing to study the core and pangenomes of soil and plant-associated prokaryotes.</title>
        <authorList>
            <person name="Whitman W."/>
        </authorList>
    </citation>
    <scope>NUCLEOTIDE SEQUENCE [LARGE SCALE GENOMIC DNA]</scope>
    <source>
        <strain evidence="1 2">C29</strain>
    </source>
</reference>
<gene>
    <name evidence="1" type="ORF">HNQ01_001598</name>
</gene>
<protein>
    <recommendedName>
        <fullName evidence="3">Lipoprotein</fullName>
    </recommendedName>
</protein>